<evidence type="ECO:0000313" key="1">
    <source>
        <dbReference type="EMBL" id="PEN12679.1"/>
    </source>
</evidence>
<proteinExistence type="predicted"/>
<reference evidence="1 2" key="1">
    <citation type="submission" date="2017-10" db="EMBL/GenBank/DDBJ databases">
        <title>Draft genome of Longibacter Salinarum.</title>
        <authorList>
            <person name="Goh K.M."/>
            <person name="Shamsir M.S."/>
            <person name="Lim S.W."/>
        </authorList>
    </citation>
    <scope>NUCLEOTIDE SEQUENCE [LARGE SCALE GENOMIC DNA]</scope>
    <source>
        <strain evidence="1 2">KCTC 52045</strain>
    </source>
</reference>
<protein>
    <submittedName>
        <fullName evidence="1">Uncharacterized protein</fullName>
    </submittedName>
</protein>
<comment type="caution">
    <text evidence="1">The sequence shown here is derived from an EMBL/GenBank/DDBJ whole genome shotgun (WGS) entry which is preliminary data.</text>
</comment>
<keyword evidence="2" id="KW-1185">Reference proteome</keyword>
<sequence length="129" mass="15189">MSWMSFSPRTKSVLLLVVTLLLGVVLGSVLTGWWVQNRADRVRALRTPGGFVERVIRQVEPMSPAQRDSVEVIARRTARQLDQLRRTHRRQTMTVLDSMRTELRTVLSEEQINALDRRFQHRRHRRGRF</sequence>
<evidence type="ECO:0000313" key="2">
    <source>
        <dbReference type="Proteomes" id="UP000220102"/>
    </source>
</evidence>
<dbReference type="EMBL" id="PDEQ01000007">
    <property type="protein sequence ID" value="PEN12679.1"/>
    <property type="molecule type" value="Genomic_DNA"/>
</dbReference>
<dbReference type="RefSeq" id="WP_098077186.1">
    <property type="nucleotide sequence ID" value="NZ_PDEQ01000007.1"/>
</dbReference>
<accession>A0A2A8CV94</accession>
<organism evidence="1 2">
    <name type="scientific">Longibacter salinarum</name>
    <dbReference type="NCBI Taxonomy" id="1850348"/>
    <lineage>
        <taxon>Bacteria</taxon>
        <taxon>Pseudomonadati</taxon>
        <taxon>Rhodothermota</taxon>
        <taxon>Rhodothermia</taxon>
        <taxon>Rhodothermales</taxon>
        <taxon>Salisaetaceae</taxon>
        <taxon>Longibacter</taxon>
    </lineage>
</organism>
<dbReference type="AlphaFoldDB" id="A0A2A8CV94"/>
<dbReference type="Proteomes" id="UP000220102">
    <property type="component" value="Unassembled WGS sequence"/>
</dbReference>
<name>A0A2A8CV94_9BACT</name>
<gene>
    <name evidence="1" type="ORF">CRI94_14290</name>
</gene>